<comment type="catalytic activity">
    <reaction evidence="10">
        <text>a very-long-chain acyl-CoA + malonyl-CoA + H(+) = a very-long-chain 3-oxoacyl-CoA + CO2 + CoA</text>
        <dbReference type="Rhea" id="RHEA:32727"/>
        <dbReference type="ChEBI" id="CHEBI:15378"/>
        <dbReference type="ChEBI" id="CHEBI:16526"/>
        <dbReference type="ChEBI" id="CHEBI:57287"/>
        <dbReference type="ChEBI" id="CHEBI:57384"/>
        <dbReference type="ChEBI" id="CHEBI:90725"/>
        <dbReference type="ChEBI" id="CHEBI:90736"/>
        <dbReference type="EC" id="2.3.1.199"/>
    </reaction>
</comment>
<evidence type="ECO:0000256" key="6">
    <source>
        <dbReference type="ARBA" id="ARBA00022989"/>
    </source>
</evidence>
<keyword evidence="6 10" id="KW-1133">Transmembrane helix</keyword>
<keyword evidence="2 10" id="KW-0444">Lipid biosynthesis</keyword>
<evidence type="ECO:0000256" key="10">
    <source>
        <dbReference type="RuleBase" id="RU361115"/>
    </source>
</evidence>
<organism evidence="11 12">
    <name type="scientific">Galendromus occidentalis</name>
    <name type="common">western predatory mite</name>
    <dbReference type="NCBI Taxonomy" id="34638"/>
    <lineage>
        <taxon>Eukaryota</taxon>
        <taxon>Metazoa</taxon>
        <taxon>Ecdysozoa</taxon>
        <taxon>Arthropoda</taxon>
        <taxon>Chelicerata</taxon>
        <taxon>Arachnida</taxon>
        <taxon>Acari</taxon>
        <taxon>Parasitiformes</taxon>
        <taxon>Mesostigmata</taxon>
        <taxon>Gamasina</taxon>
        <taxon>Phytoseioidea</taxon>
        <taxon>Phytoseiidae</taxon>
        <taxon>Typhlodrominae</taxon>
        <taxon>Galendromus</taxon>
    </lineage>
</organism>
<dbReference type="GO" id="GO:0009922">
    <property type="term" value="F:fatty acid elongase activity"/>
    <property type="evidence" value="ECO:0007669"/>
    <property type="project" value="UniProtKB-EC"/>
</dbReference>
<name>A0AAJ6QLN2_9ACAR</name>
<evidence type="ECO:0000256" key="5">
    <source>
        <dbReference type="ARBA" id="ARBA00022832"/>
    </source>
</evidence>
<dbReference type="GO" id="GO:0034626">
    <property type="term" value="P:fatty acid elongation, polyunsaturated fatty acid"/>
    <property type="evidence" value="ECO:0007669"/>
    <property type="project" value="TreeGrafter"/>
</dbReference>
<keyword evidence="8 10" id="KW-0472">Membrane</keyword>
<proteinExistence type="inferred from homology"/>
<dbReference type="GO" id="GO:0042761">
    <property type="term" value="P:very long-chain fatty acid biosynthetic process"/>
    <property type="evidence" value="ECO:0007669"/>
    <property type="project" value="TreeGrafter"/>
</dbReference>
<dbReference type="InterPro" id="IPR002076">
    <property type="entry name" value="ELO_fam"/>
</dbReference>
<dbReference type="PANTHER" id="PTHR11157:SF69">
    <property type="entry name" value="ELONGATION OF VERY LONG CHAIN FATTY ACIDS PROTEIN 7"/>
    <property type="match status" value="1"/>
</dbReference>
<gene>
    <name evidence="12" type="primary">LOC100903437</name>
</gene>
<dbReference type="GO" id="GO:0019367">
    <property type="term" value="P:fatty acid elongation, saturated fatty acid"/>
    <property type="evidence" value="ECO:0007669"/>
    <property type="project" value="TreeGrafter"/>
</dbReference>
<dbReference type="Proteomes" id="UP000694867">
    <property type="component" value="Unplaced"/>
</dbReference>
<dbReference type="PROSITE" id="PS01188">
    <property type="entry name" value="ELO"/>
    <property type="match status" value="1"/>
</dbReference>
<comment type="subcellular location">
    <subcellularLocation>
        <location evidence="1">Membrane</location>
        <topology evidence="1">Multi-pass membrane protein</topology>
    </subcellularLocation>
</comment>
<dbReference type="Pfam" id="PF01151">
    <property type="entry name" value="ELO"/>
    <property type="match status" value="1"/>
</dbReference>
<dbReference type="KEGG" id="goe:100903437"/>
<evidence type="ECO:0000256" key="7">
    <source>
        <dbReference type="ARBA" id="ARBA00023098"/>
    </source>
</evidence>
<keyword evidence="5 10" id="KW-0276">Fatty acid metabolism</keyword>
<keyword evidence="11" id="KW-1185">Reference proteome</keyword>
<evidence type="ECO:0000256" key="1">
    <source>
        <dbReference type="ARBA" id="ARBA00004141"/>
    </source>
</evidence>
<evidence type="ECO:0000256" key="9">
    <source>
        <dbReference type="ARBA" id="ARBA00023160"/>
    </source>
</evidence>
<comment type="similarity">
    <text evidence="10">Belongs to the ELO family.</text>
</comment>
<sequence>MDILWMLPRDDRYVGLVWDNPHVILCILVVYLWFVLKAGPSWMSDRKPMNLKPVVRVFNLSQVIANVWFSYRAITIAYRHYDEGHFSFGCNPPTSRDDLNSKEDSEMLVFCGLAYFWVRVLDLLDTVFFVLAKKQSHVSFLHVYHHVVVVLTFYIYLRSGWSPSLFYVGVLNSIIHIVMYSYYFLSTFPGLRSYLWWKRYLTAMQIMQFCIIALQLSWNTVFNCGYPAVVCQYNLMQALIFLGLFTKFYVDSYKHGRKSL</sequence>
<evidence type="ECO:0000256" key="2">
    <source>
        <dbReference type="ARBA" id="ARBA00022516"/>
    </source>
</evidence>
<keyword evidence="3 10" id="KW-0808">Transferase</keyword>
<feature type="transmembrane region" description="Helical" evidence="10">
    <location>
        <begin position="197"/>
        <end position="218"/>
    </location>
</feature>
<dbReference type="GO" id="GO:0005789">
    <property type="term" value="C:endoplasmic reticulum membrane"/>
    <property type="evidence" value="ECO:0007669"/>
    <property type="project" value="TreeGrafter"/>
</dbReference>
<dbReference type="RefSeq" id="XP_003737008.1">
    <property type="nucleotide sequence ID" value="XM_003736960.3"/>
</dbReference>
<dbReference type="GO" id="GO:0030148">
    <property type="term" value="P:sphingolipid biosynthetic process"/>
    <property type="evidence" value="ECO:0007669"/>
    <property type="project" value="TreeGrafter"/>
</dbReference>
<dbReference type="PANTHER" id="PTHR11157">
    <property type="entry name" value="FATTY ACID ACYL TRANSFERASE-RELATED"/>
    <property type="match status" value="1"/>
</dbReference>
<dbReference type="EC" id="2.3.1.199" evidence="10"/>
<evidence type="ECO:0000313" key="11">
    <source>
        <dbReference type="Proteomes" id="UP000694867"/>
    </source>
</evidence>
<dbReference type="GO" id="GO:0034625">
    <property type="term" value="P:fatty acid elongation, monounsaturated fatty acid"/>
    <property type="evidence" value="ECO:0007669"/>
    <property type="project" value="TreeGrafter"/>
</dbReference>
<keyword evidence="9 10" id="KW-0275">Fatty acid biosynthesis</keyword>
<feature type="transmembrane region" description="Helical" evidence="10">
    <location>
        <begin position="165"/>
        <end position="185"/>
    </location>
</feature>
<dbReference type="AlphaFoldDB" id="A0AAJ6QLN2"/>
<evidence type="ECO:0000256" key="3">
    <source>
        <dbReference type="ARBA" id="ARBA00022679"/>
    </source>
</evidence>
<keyword evidence="4 10" id="KW-0812">Transmembrane</keyword>
<feature type="transmembrane region" description="Helical" evidence="10">
    <location>
        <begin position="20"/>
        <end position="36"/>
    </location>
</feature>
<evidence type="ECO:0000313" key="12">
    <source>
        <dbReference type="RefSeq" id="XP_003737008.1"/>
    </source>
</evidence>
<accession>A0AAJ6QLN2</accession>
<feature type="transmembrane region" description="Helical" evidence="10">
    <location>
        <begin position="230"/>
        <end position="250"/>
    </location>
</feature>
<feature type="transmembrane region" description="Helical" evidence="10">
    <location>
        <begin position="143"/>
        <end position="159"/>
    </location>
</feature>
<feature type="transmembrane region" description="Helical" evidence="10">
    <location>
        <begin position="107"/>
        <end position="131"/>
    </location>
</feature>
<protein>
    <recommendedName>
        <fullName evidence="10">Elongation of very long chain fatty acids protein</fullName>
        <ecNumber evidence="10">2.3.1.199</ecNumber>
    </recommendedName>
    <alternativeName>
        <fullName evidence="10">Very-long-chain 3-oxoacyl-CoA synthase</fullName>
    </alternativeName>
</protein>
<keyword evidence="7 10" id="KW-0443">Lipid metabolism</keyword>
<dbReference type="GeneID" id="100903437"/>
<evidence type="ECO:0000256" key="8">
    <source>
        <dbReference type="ARBA" id="ARBA00023136"/>
    </source>
</evidence>
<dbReference type="InterPro" id="IPR030457">
    <property type="entry name" value="ELO_CS"/>
</dbReference>
<evidence type="ECO:0000256" key="4">
    <source>
        <dbReference type="ARBA" id="ARBA00022692"/>
    </source>
</evidence>
<reference evidence="12" key="1">
    <citation type="submission" date="2025-08" db="UniProtKB">
        <authorList>
            <consortium name="RefSeq"/>
        </authorList>
    </citation>
    <scope>IDENTIFICATION</scope>
</reference>